<accession>A0A3S4WHH9</accession>
<dbReference type="Proteomes" id="UP000276899">
    <property type="component" value="Chromosome"/>
</dbReference>
<feature type="transmembrane region" description="Helical" evidence="5">
    <location>
        <begin position="36"/>
        <end position="61"/>
    </location>
</feature>
<keyword evidence="8" id="KW-1185">Reference proteome</keyword>
<dbReference type="AlphaFoldDB" id="A0A3S4WHH9"/>
<dbReference type="GO" id="GO:0005886">
    <property type="term" value="C:plasma membrane"/>
    <property type="evidence" value="ECO:0007669"/>
    <property type="project" value="TreeGrafter"/>
</dbReference>
<reference evidence="7 8" key="1">
    <citation type="submission" date="2018-12" db="EMBL/GenBank/DDBJ databases">
        <authorList>
            <consortium name="Pathogen Informatics"/>
        </authorList>
    </citation>
    <scope>NUCLEOTIDE SEQUENCE [LARGE SCALE GENOMIC DNA]</scope>
    <source>
        <strain evidence="7 8">NCTC11923</strain>
    </source>
</reference>
<dbReference type="Gene3D" id="2.40.50.140">
    <property type="entry name" value="Nucleic acid-binding proteins"/>
    <property type="match status" value="1"/>
</dbReference>
<dbReference type="EMBL" id="LR134363">
    <property type="protein sequence ID" value="VEG75032.1"/>
    <property type="molecule type" value="Genomic_DNA"/>
</dbReference>
<keyword evidence="2 5" id="KW-0812">Transmembrane</keyword>
<keyword evidence="3 5" id="KW-1133">Transmembrane helix</keyword>
<dbReference type="InterPro" id="IPR002810">
    <property type="entry name" value="NfeD-like_C"/>
</dbReference>
<comment type="subcellular location">
    <subcellularLocation>
        <location evidence="1">Membrane</location>
        <topology evidence="1">Multi-pass membrane protein</topology>
    </subcellularLocation>
</comment>
<dbReference type="Pfam" id="PF01957">
    <property type="entry name" value="NfeD"/>
    <property type="match status" value="1"/>
</dbReference>
<dbReference type="STRING" id="1278298.GCA_000428685_00694"/>
<dbReference type="PANTHER" id="PTHR33507">
    <property type="entry name" value="INNER MEMBRANE PROTEIN YBBJ"/>
    <property type="match status" value="1"/>
</dbReference>
<evidence type="ECO:0000256" key="1">
    <source>
        <dbReference type="ARBA" id="ARBA00004141"/>
    </source>
</evidence>
<sequence>MGWLLWLAGALVLTVIETLTAELTFLMIAAGAVGGAVAAALGAPVFVQVVVFAVVSVLMVFAVRPWARRRLAATTPEMRTNADALVGRSATALTAVDDHGGRVRLAGGEWSARLAPGAGDRLAAGAKVTVVDIDGAIAVVAPAQATAPQAT</sequence>
<evidence type="ECO:0000256" key="2">
    <source>
        <dbReference type="ARBA" id="ARBA00022692"/>
    </source>
</evidence>
<feature type="domain" description="NfeD-like C-terminal" evidence="6">
    <location>
        <begin position="82"/>
        <end position="142"/>
    </location>
</feature>
<dbReference type="RefSeq" id="WP_026427701.1">
    <property type="nucleotide sequence ID" value="NZ_CBCRWE010000023.1"/>
</dbReference>
<gene>
    <name evidence="7" type="ORF">NCTC11923_01684</name>
</gene>
<evidence type="ECO:0000313" key="8">
    <source>
        <dbReference type="Proteomes" id="UP000276899"/>
    </source>
</evidence>
<evidence type="ECO:0000256" key="3">
    <source>
        <dbReference type="ARBA" id="ARBA00022989"/>
    </source>
</evidence>
<dbReference type="KEGG" id="asla:NCTC11923_01684"/>
<proteinExistence type="predicted"/>
<evidence type="ECO:0000259" key="6">
    <source>
        <dbReference type="Pfam" id="PF01957"/>
    </source>
</evidence>
<evidence type="ECO:0000256" key="4">
    <source>
        <dbReference type="ARBA" id="ARBA00023136"/>
    </source>
</evidence>
<evidence type="ECO:0000313" key="7">
    <source>
        <dbReference type="EMBL" id="VEG75032.1"/>
    </source>
</evidence>
<protein>
    <submittedName>
        <fullName evidence="7">NfeD-like C-terminal, partner-binding</fullName>
    </submittedName>
</protein>
<dbReference type="PANTHER" id="PTHR33507:SF3">
    <property type="entry name" value="INNER MEMBRANE PROTEIN YBBJ"/>
    <property type="match status" value="1"/>
</dbReference>
<organism evidence="7 8">
    <name type="scientific">Actinomyces slackii</name>
    <dbReference type="NCBI Taxonomy" id="52774"/>
    <lineage>
        <taxon>Bacteria</taxon>
        <taxon>Bacillati</taxon>
        <taxon>Actinomycetota</taxon>
        <taxon>Actinomycetes</taxon>
        <taxon>Actinomycetales</taxon>
        <taxon>Actinomycetaceae</taxon>
        <taxon>Actinomyces</taxon>
    </lineage>
</organism>
<dbReference type="InterPro" id="IPR052165">
    <property type="entry name" value="Membrane_assoc_protease"/>
</dbReference>
<dbReference type="SUPFAM" id="SSF141322">
    <property type="entry name" value="NfeD domain-like"/>
    <property type="match status" value="1"/>
</dbReference>
<dbReference type="InterPro" id="IPR012340">
    <property type="entry name" value="NA-bd_OB-fold"/>
</dbReference>
<keyword evidence="4 5" id="KW-0472">Membrane</keyword>
<name>A0A3S4WHH9_9ACTO</name>
<evidence type="ECO:0000256" key="5">
    <source>
        <dbReference type="SAM" id="Phobius"/>
    </source>
</evidence>